<feature type="compositionally biased region" description="Polar residues" evidence="1">
    <location>
        <begin position="255"/>
        <end position="264"/>
    </location>
</feature>
<feature type="region of interest" description="Disordered" evidence="1">
    <location>
        <begin position="627"/>
        <end position="649"/>
    </location>
</feature>
<protein>
    <recommendedName>
        <fullName evidence="4">Exocyst complex component 7</fullName>
    </recommendedName>
</protein>
<feature type="compositionally biased region" description="Low complexity" evidence="1">
    <location>
        <begin position="416"/>
        <end position="433"/>
    </location>
</feature>
<feature type="compositionally biased region" description="Basic residues" evidence="1">
    <location>
        <begin position="320"/>
        <end position="339"/>
    </location>
</feature>
<evidence type="ECO:0000313" key="3">
    <source>
        <dbReference type="Proteomes" id="UP000005204"/>
    </source>
</evidence>
<feature type="region of interest" description="Disordered" evidence="1">
    <location>
        <begin position="254"/>
        <end position="352"/>
    </location>
</feature>
<dbReference type="SUPFAM" id="SSF74788">
    <property type="entry name" value="Cullin repeat-like"/>
    <property type="match status" value="1"/>
</dbReference>
<sequence>MYAVEKKFEIEMKLRKEIMNIQELKSAANRSTTLANDVCNVLGACEQRLQQLETAVLPLYGDTARLQLVHQNMERTAKALDHVINYYMVSRELADLIQAGPHTTTTETLNIYLEALDKLADAQTYFNKNNPQSVELENINQLYNTGVSKLESAFEELLNRNTRPLSPTAIMDMIALEEDSSVESVSVGGSSSSCSVQGEALRAAAGWLSAAGRAPVAALMAARAPAAKAALAAFRDYLRESSVAASPLMRAKNLLNRSDSTSQRRTSKIQKVRRRVRQRGPGRVGGGGGGQRGQRRGAPGPRGATRAARPRAAGRAARPAQRRAGRLLRAAGCRRRARVRPQPARGAPLRRGRGGVLGAVLPPAAPAAGPGAGARTGVAGALPRHPAHLSNERGPRAGGVGGAHTGGGRERRSGRHGAPAGPGRAGPLPGARAVHARDRAGAAGRARVPARREPAARRARPQRRRAGRLHEESFSAVELRPPQQERAVLGRAEGDLLTQQHALLAAGLAAHRAAGDPVPGGAGLRGQLPGYAAGAQERLPAEQLEQVAVLRAAGRAPPRQTQGQGPANAQRQIFVFQPRVGGVHAAAARVQRARRRAAGGPEARQQAGAAAALHGLLRRRRRAALLQEPRQVRQVHAAADRHPAGRVLR</sequence>
<proteinExistence type="predicted"/>
<dbReference type="AlphaFoldDB" id="A0A8R2QWJ9"/>
<accession>A0A8R2QWJ9</accession>
<evidence type="ECO:0000313" key="2">
    <source>
        <dbReference type="EnsemblMetazoa" id="XP_037870814.1"/>
    </source>
</evidence>
<feature type="compositionally biased region" description="Basic residues" evidence="1">
    <location>
        <begin position="457"/>
        <end position="467"/>
    </location>
</feature>
<keyword evidence="3" id="KW-1185">Reference proteome</keyword>
<dbReference type="EnsemblMetazoa" id="XM_038014886.1">
    <property type="protein sequence ID" value="XP_037870814.1"/>
    <property type="gene ID" value="LOC101741487"/>
</dbReference>
<name>A0A8R2QWJ9_BOMMO</name>
<evidence type="ECO:0008006" key="4">
    <source>
        <dbReference type="Google" id="ProtNLM"/>
    </source>
</evidence>
<feature type="compositionally biased region" description="Low complexity" evidence="1">
    <location>
        <begin position="296"/>
        <end position="319"/>
    </location>
</feature>
<feature type="compositionally biased region" description="Gly residues" evidence="1">
    <location>
        <begin position="282"/>
        <end position="292"/>
    </location>
</feature>
<evidence type="ECO:0000256" key="1">
    <source>
        <dbReference type="SAM" id="MobiDB-lite"/>
    </source>
</evidence>
<dbReference type="Proteomes" id="UP000005204">
    <property type="component" value="Unassembled WGS sequence"/>
</dbReference>
<dbReference type="Gene3D" id="1.20.1280.170">
    <property type="entry name" value="Exocyst complex component Exo70"/>
    <property type="match status" value="1"/>
</dbReference>
<feature type="compositionally biased region" description="Basic residues" evidence="1">
    <location>
        <begin position="265"/>
        <end position="280"/>
    </location>
</feature>
<dbReference type="InterPro" id="IPR016159">
    <property type="entry name" value="Cullin_repeat-like_dom_sf"/>
</dbReference>
<organism evidence="2 3">
    <name type="scientific">Bombyx mori</name>
    <name type="common">Silk moth</name>
    <dbReference type="NCBI Taxonomy" id="7091"/>
    <lineage>
        <taxon>Eukaryota</taxon>
        <taxon>Metazoa</taxon>
        <taxon>Ecdysozoa</taxon>
        <taxon>Arthropoda</taxon>
        <taxon>Hexapoda</taxon>
        <taxon>Insecta</taxon>
        <taxon>Pterygota</taxon>
        <taxon>Neoptera</taxon>
        <taxon>Endopterygota</taxon>
        <taxon>Lepidoptera</taxon>
        <taxon>Glossata</taxon>
        <taxon>Ditrysia</taxon>
        <taxon>Bombycoidea</taxon>
        <taxon>Bombycidae</taxon>
        <taxon>Bombycinae</taxon>
        <taxon>Bombyx</taxon>
    </lineage>
</organism>
<reference evidence="3" key="1">
    <citation type="journal article" date="2008" name="Insect Biochem. Mol. Biol.">
        <title>The genome of a lepidopteran model insect, the silkworm Bombyx mori.</title>
        <authorList>
            <consortium name="International Silkworm Genome Consortium"/>
        </authorList>
    </citation>
    <scope>NUCLEOTIDE SEQUENCE [LARGE SCALE GENOMIC DNA]</scope>
    <source>
        <strain evidence="3">p50T</strain>
    </source>
</reference>
<feature type="compositionally biased region" description="Gly residues" evidence="1">
    <location>
        <begin position="396"/>
        <end position="406"/>
    </location>
</feature>
<feature type="compositionally biased region" description="Low complexity" evidence="1">
    <location>
        <begin position="366"/>
        <end position="382"/>
    </location>
</feature>
<dbReference type="Pfam" id="PF20669">
    <property type="entry name" value="Exo70_N"/>
    <property type="match status" value="1"/>
</dbReference>
<feature type="region of interest" description="Disordered" evidence="1">
    <location>
        <begin position="366"/>
        <end position="481"/>
    </location>
</feature>
<reference evidence="2" key="2">
    <citation type="submission" date="2022-06" db="UniProtKB">
        <authorList>
            <consortium name="EnsemblMetazoa"/>
        </authorList>
    </citation>
    <scope>IDENTIFICATION</scope>
    <source>
        <strain evidence="2">p50T (Dazao)</strain>
    </source>
</reference>